<evidence type="ECO:0000256" key="2">
    <source>
        <dbReference type="ARBA" id="ARBA00023015"/>
    </source>
</evidence>
<dbReference type="AlphaFoldDB" id="A0A0G3BN92"/>
<dbReference type="Pfam" id="PF03466">
    <property type="entry name" value="LysR_substrate"/>
    <property type="match status" value="1"/>
</dbReference>
<reference evidence="6 7" key="1">
    <citation type="submission" date="2015-05" db="EMBL/GenBank/DDBJ databases">
        <authorList>
            <person name="Tang B."/>
            <person name="Yu Y."/>
        </authorList>
    </citation>
    <scope>NUCLEOTIDE SEQUENCE [LARGE SCALE GENOMIC DNA]</scope>
    <source>
        <strain evidence="6 7">DSM 7029</strain>
    </source>
</reference>
<dbReference type="PANTHER" id="PTHR30118:SF15">
    <property type="entry name" value="TRANSCRIPTIONAL REGULATORY PROTEIN"/>
    <property type="match status" value="1"/>
</dbReference>
<dbReference type="GO" id="GO:0003700">
    <property type="term" value="F:DNA-binding transcription factor activity"/>
    <property type="evidence" value="ECO:0007669"/>
    <property type="project" value="InterPro"/>
</dbReference>
<dbReference type="STRING" id="413882.AAW51_4176"/>
<dbReference type="RefSeq" id="WP_047196135.1">
    <property type="nucleotide sequence ID" value="NZ_CP011371.1"/>
</dbReference>
<organism evidence="6 7">
    <name type="scientific">Caldimonas brevitalea</name>
    <dbReference type="NCBI Taxonomy" id="413882"/>
    <lineage>
        <taxon>Bacteria</taxon>
        <taxon>Pseudomonadati</taxon>
        <taxon>Pseudomonadota</taxon>
        <taxon>Betaproteobacteria</taxon>
        <taxon>Burkholderiales</taxon>
        <taxon>Sphaerotilaceae</taxon>
        <taxon>Caldimonas</taxon>
    </lineage>
</organism>
<keyword evidence="3" id="KW-0238">DNA-binding</keyword>
<dbReference type="PATRIC" id="fig|413882.6.peg.4366"/>
<dbReference type="OrthoDB" id="8557381at2"/>
<evidence type="ECO:0000256" key="3">
    <source>
        <dbReference type="ARBA" id="ARBA00023125"/>
    </source>
</evidence>
<evidence type="ECO:0000256" key="1">
    <source>
        <dbReference type="ARBA" id="ARBA00009437"/>
    </source>
</evidence>
<dbReference type="InterPro" id="IPR050389">
    <property type="entry name" value="LysR-type_TF"/>
</dbReference>
<keyword evidence="4" id="KW-0804">Transcription</keyword>
<dbReference type="InterPro" id="IPR036390">
    <property type="entry name" value="WH_DNA-bd_sf"/>
</dbReference>
<evidence type="ECO:0000259" key="5">
    <source>
        <dbReference type="PROSITE" id="PS50931"/>
    </source>
</evidence>
<keyword evidence="2" id="KW-0805">Transcription regulation</keyword>
<dbReference type="KEGG" id="pbh:AAW51_4176"/>
<gene>
    <name evidence="6" type="ORF">AAW51_4176</name>
</gene>
<dbReference type="Pfam" id="PF00126">
    <property type="entry name" value="HTH_1"/>
    <property type="match status" value="1"/>
</dbReference>
<feature type="domain" description="HTH lysR-type" evidence="5">
    <location>
        <begin position="6"/>
        <end position="63"/>
    </location>
</feature>
<dbReference type="SUPFAM" id="SSF53850">
    <property type="entry name" value="Periplasmic binding protein-like II"/>
    <property type="match status" value="1"/>
</dbReference>
<keyword evidence="7" id="KW-1185">Reference proteome</keyword>
<dbReference type="InterPro" id="IPR005119">
    <property type="entry name" value="LysR_subst-bd"/>
</dbReference>
<protein>
    <submittedName>
        <fullName evidence="6">LysR family transcriptional regulator</fullName>
    </submittedName>
</protein>
<dbReference type="EMBL" id="CP011371">
    <property type="protein sequence ID" value="AKJ30867.1"/>
    <property type="molecule type" value="Genomic_DNA"/>
</dbReference>
<dbReference type="Gene3D" id="3.40.190.10">
    <property type="entry name" value="Periplasmic binding protein-like II"/>
    <property type="match status" value="2"/>
</dbReference>
<dbReference type="PROSITE" id="PS50931">
    <property type="entry name" value="HTH_LYSR"/>
    <property type="match status" value="1"/>
</dbReference>
<comment type="similarity">
    <text evidence="1">Belongs to the LysR transcriptional regulatory family.</text>
</comment>
<name>A0A0G3BN92_9BURK</name>
<dbReference type="GO" id="GO:0003677">
    <property type="term" value="F:DNA binding"/>
    <property type="evidence" value="ECO:0007669"/>
    <property type="project" value="UniProtKB-KW"/>
</dbReference>
<evidence type="ECO:0000256" key="4">
    <source>
        <dbReference type="ARBA" id="ARBA00023163"/>
    </source>
</evidence>
<evidence type="ECO:0000313" key="7">
    <source>
        <dbReference type="Proteomes" id="UP000035352"/>
    </source>
</evidence>
<dbReference type="SUPFAM" id="SSF46785">
    <property type="entry name" value="Winged helix' DNA-binding domain"/>
    <property type="match status" value="1"/>
</dbReference>
<accession>A0A0G3BN92</accession>
<dbReference type="Proteomes" id="UP000035352">
    <property type="component" value="Chromosome"/>
</dbReference>
<evidence type="ECO:0000313" key="6">
    <source>
        <dbReference type="EMBL" id="AKJ30867.1"/>
    </source>
</evidence>
<sequence length="311" mass="34431">MDTSRLDLNLLVTLEALLVERNVTRAAARLHLSQPAVSAQLARLRDVFGDPLLIPAHRGMTPTARALDLLNPLRLALDQVRATVGTHQRFEPAKAELTVTIACTDYLQVALVQPLAVALRRDAPGVRLALRHLDVPRLEAQMVRGDVDLALMTPQAGPPGLRARHLFDERYVLIARRDHPRLRRRLKVEVFAQLEHVIVSPDGGGFVTPVDDALAALGHRRKVVLSAASFLFVPEIVAHSDFVALVPQRLVQDRGDRLRLLDCPFPLQGFSVGMVWHERHHGHTGHRWVRDTLVALVNAKAAGRKGALTRA</sequence>
<dbReference type="Gene3D" id="1.10.10.10">
    <property type="entry name" value="Winged helix-like DNA-binding domain superfamily/Winged helix DNA-binding domain"/>
    <property type="match status" value="1"/>
</dbReference>
<dbReference type="InterPro" id="IPR036388">
    <property type="entry name" value="WH-like_DNA-bd_sf"/>
</dbReference>
<proteinExistence type="inferred from homology"/>
<dbReference type="InterPro" id="IPR000847">
    <property type="entry name" value="LysR_HTH_N"/>
</dbReference>
<dbReference type="PANTHER" id="PTHR30118">
    <property type="entry name" value="HTH-TYPE TRANSCRIPTIONAL REGULATOR LEUO-RELATED"/>
    <property type="match status" value="1"/>
</dbReference>
<dbReference type="PRINTS" id="PR00039">
    <property type="entry name" value="HTHLYSR"/>
</dbReference>